<dbReference type="Gene3D" id="2.40.70.10">
    <property type="entry name" value="Acid Proteases"/>
    <property type="match status" value="1"/>
</dbReference>
<dbReference type="Pfam" id="PF13650">
    <property type="entry name" value="Asp_protease_2"/>
    <property type="match status" value="1"/>
</dbReference>
<evidence type="ECO:0000256" key="1">
    <source>
        <dbReference type="SAM" id="MobiDB-lite"/>
    </source>
</evidence>
<dbReference type="STRING" id="685588.A0A067T4U1"/>
<protein>
    <submittedName>
        <fullName evidence="2">Uncharacterized protein</fullName>
    </submittedName>
</protein>
<reference evidence="3" key="1">
    <citation type="journal article" date="2014" name="Proc. Natl. Acad. Sci. U.S.A.">
        <title>Extensive sampling of basidiomycete genomes demonstrates inadequacy of the white-rot/brown-rot paradigm for wood decay fungi.</title>
        <authorList>
            <person name="Riley R."/>
            <person name="Salamov A.A."/>
            <person name="Brown D.W."/>
            <person name="Nagy L.G."/>
            <person name="Floudas D."/>
            <person name="Held B.W."/>
            <person name="Levasseur A."/>
            <person name="Lombard V."/>
            <person name="Morin E."/>
            <person name="Otillar R."/>
            <person name="Lindquist E.A."/>
            <person name="Sun H."/>
            <person name="LaButti K.M."/>
            <person name="Schmutz J."/>
            <person name="Jabbour D."/>
            <person name="Luo H."/>
            <person name="Baker S.E."/>
            <person name="Pisabarro A.G."/>
            <person name="Walton J.D."/>
            <person name="Blanchette R.A."/>
            <person name="Henrissat B."/>
            <person name="Martin F."/>
            <person name="Cullen D."/>
            <person name="Hibbett D.S."/>
            <person name="Grigoriev I.V."/>
        </authorList>
    </citation>
    <scope>NUCLEOTIDE SEQUENCE [LARGE SCALE GENOMIC DNA]</scope>
    <source>
        <strain evidence="3">CBS 339.88</strain>
    </source>
</reference>
<dbReference type="Proteomes" id="UP000027222">
    <property type="component" value="Unassembled WGS sequence"/>
</dbReference>
<feature type="region of interest" description="Disordered" evidence="1">
    <location>
        <begin position="26"/>
        <end position="76"/>
    </location>
</feature>
<name>A0A067T4U1_GALM3</name>
<organism evidence="2 3">
    <name type="scientific">Galerina marginata (strain CBS 339.88)</name>
    <dbReference type="NCBI Taxonomy" id="685588"/>
    <lineage>
        <taxon>Eukaryota</taxon>
        <taxon>Fungi</taxon>
        <taxon>Dikarya</taxon>
        <taxon>Basidiomycota</taxon>
        <taxon>Agaricomycotina</taxon>
        <taxon>Agaricomycetes</taxon>
        <taxon>Agaricomycetidae</taxon>
        <taxon>Agaricales</taxon>
        <taxon>Agaricineae</taxon>
        <taxon>Strophariaceae</taxon>
        <taxon>Galerina</taxon>
    </lineage>
</organism>
<dbReference type="HOGENOM" id="CLU_018255_1_0_1"/>
<feature type="non-terminal residue" evidence="2">
    <location>
        <position position="1"/>
    </location>
</feature>
<accession>A0A067T4U1</accession>
<keyword evidence="3" id="KW-1185">Reference proteome</keyword>
<dbReference type="OrthoDB" id="2369050at2759"/>
<feature type="region of interest" description="Disordered" evidence="1">
    <location>
        <begin position="296"/>
        <end position="317"/>
    </location>
</feature>
<proteinExistence type="predicted"/>
<feature type="region of interest" description="Disordered" evidence="1">
    <location>
        <begin position="392"/>
        <end position="415"/>
    </location>
</feature>
<evidence type="ECO:0000313" key="3">
    <source>
        <dbReference type="Proteomes" id="UP000027222"/>
    </source>
</evidence>
<feature type="non-terminal residue" evidence="2">
    <location>
        <position position="627"/>
    </location>
</feature>
<dbReference type="AlphaFoldDB" id="A0A067T4U1"/>
<dbReference type="EMBL" id="KL142375">
    <property type="protein sequence ID" value="KDR78151.1"/>
    <property type="molecule type" value="Genomic_DNA"/>
</dbReference>
<dbReference type="CDD" id="cd00303">
    <property type="entry name" value="retropepsin_like"/>
    <property type="match status" value="1"/>
</dbReference>
<gene>
    <name evidence="2" type="ORF">GALMADRAFT_46851</name>
</gene>
<sequence>RPATRTTVTQEGWTLFRPLVNHRITQARSLPPPSPDSASFTPIPSHRARSLSVSSSSDGTIPNLTGELRDLSDSSSSDSSLDYLPNNIQFHSSKMAGTASVTRHPAHKIAPVFGEGLITAAALLEWENACDDFFDAAKDPIPADKKVSKVTGGLHHTRINTYVRNNKARLNGLTFDTFMAELREVFLPTDWDQEVLQKILNSRMATDASFFDWSTSIISANNLLVGRSVMLSEIRIHEQLFHNMSEDLREKLKESPAELTAINALSLQKWLNAISETDLRMVKATKRNAKRLAAELEKEDKKRRTLAAPSRSANTQTNLHSAMAADRRPAGRIQPLSPEERALLFEHRGCYKCRVPYAGHQQWECPDGFPTVHVIITPELCRLAKLAYDANRRNSRPGGVAPRVSTRPPTVPAPTTPIRVAAITAEVPLDKSEDELDDEDEESSQIVAMTWPSAVAFGDSGSEGSDEVSQPLSVPHLQWDANALGPDGFPVPITGMFDTGAHVVLISPETVASLALEMKKLRKPLRIDLAINEKDTKEKKKNIVTLTHVVSFTLSTRNNSWTSKTVRAIVTPGLCTSILLGLPFLTHNAVIIDCLNRTAFVKNTTIDLLNPFTVPKPLAARSGKSPR</sequence>
<dbReference type="InterPro" id="IPR021109">
    <property type="entry name" value="Peptidase_aspartic_dom_sf"/>
</dbReference>
<evidence type="ECO:0000313" key="2">
    <source>
        <dbReference type="EMBL" id="KDR78151.1"/>
    </source>
</evidence>